<protein>
    <recommendedName>
        <fullName evidence="1">DUF4476 domain-containing protein</fullName>
    </recommendedName>
</protein>
<accession>A0A3M7PMI3</accession>
<dbReference type="EMBL" id="REGN01009828">
    <property type="protein sequence ID" value="RNA00313.1"/>
    <property type="molecule type" value="Genomic_DNA"/>
</dbReference>
<feature type="non-terminal residue" evidence="2">
    <location>
        <position position="152"/>
    </location>
</feature>
<gene>
    <name evidence="2" type="ORF">BpHYR1_028547</name>
</gene>
<dbReference type="OrthoDB" id="9976386at2759"/>
<dbReference type="PANTHER" id="PTHR14880:SF2">
    <property type="entry name" value="PROLINE AND SERINE-RICH PROTEIN 1"/>
    <property type="match status" value="1"/>
</dbReference>
<reference evidence="2 3" key="1">
    <citation type="journal article" date="2018" name="Sci. Rep.">
        <title>Genomic signatures of local adaptation to the degree of environmental predictability in rotifers.</title>
        <authorList>
            <person name="Franch-Gras L."/>
            <person name="Hahn C."/>
            <person name="Garcia-Roger E.M."/>
            <person name="Carmona M.J."/>
            <person name="Serra M."/>
            <person name="Gomez A."/>
        </authorList>
    </citation>
    <scope>NUCLEOTIDE SEQUENCE [LARGE SCALE GENOMIC DNA]</scope>
    <source>
        <strain evidence="2">HYR1</strain>
    </source>
</reference>
<dbReference type="Pfam" id="PF14771">
    <property type="entry name" value="DUF4476"/>
    <property type="match status" value="1"/>
</dbReference>
<keyword evidence="3" id="KW-1185">Reference proteome</keyword>
<feature type="domain" description="DUF4476" evidence="1">
    <location>
        <begin position="72"/>
        <end position="145"/>
    </location>
</feature>
<dbReference type="AlphaFoldDB" id="A0A3M7PMI3"/>
<evidence type="ECO:0000313" key="3">
    <source>
        <dbReference type="Proteomes" id="UP000276133"/>
    </source>
</evidence>
<sequence length="152" mass="17142">MPIDWIAKNPRPNNPNEANQVSMSDADFSNLMSLIIHNRDNYEEKLEILLQAKGFFSAEQASQLVATFARPKDKIKAVMILEPKLISMTCQQASHILAAVLIPEDKLEALEYIKRAINDANTQEGQDYIVNSFTFEDHKRIAAKILKSVVAK</sequence>
<comment type="caution">
    <text evidence="2">The sequence shown here is derived from an EMBL/GenBank/DDBJ whole genome shotgun (WGS) entry which is preliminary data.</text>
</comment>
<dbReference type="InterPro" id="IPR028011">
    <property type="entry name" value="DUF4476"/>
</dbReference>
<dbReference type="Proteomes" id="UP000276133">
    <property type="component" value="Unassembled WGS sequence"/>
</dbReference>
<dbReference type="InterPro" id="IPR042616">
    <property type="entry name" value="PROSER1"/>
</dbReference>
<evidence type="ECO:0000259" key="1">
    <source>
        <dbReference type="Pfam" id="PF14771"/>
    </source>
</evidence>
<evidence type="ECO:0000313" key="2">
    <source>
        <dbReference type="EMBL" id="RNA00313.1"/>
    </source>
</evidence>
<dbReference type="PANTHER" id="PTHR14880">
    <property type="entry name" value="PROLINE AND SERINE-RICH PROTEIN 1"/>
    <property type="match status" value="1"/>
</dbReference>
<name>A0A3M7PMI3_BRAPC</name>
<proteinExistence type="predicted"/>
<organism evidence="2 3">
    <name type="scientific">Brachionus plicatilis</name>
    <name type="common">Marine rotifer</name>
    <name type="synonym">Brachionus muelleri</name>
    <dbReference type="NCBI Taxonomy" id="10195"/>
    <lineage>
        <taxon>Eukaryota</taxon>
        <taxon>Metazoa</taxon>
        <taxon>Spiralia</taxon>
        <taxon>Gnathifera</taxon>
        <taxon>Rotifera</taxon>
        <taxon>Eurotatoria</taxon>
        <taxon>Monogononta</taxon>
        <taxon>Pseudotrocha</taxon>
        <taxon>Ploima</taxon>
        <taxon>Brachionidae</taxon>
        <taxon>Brachionus</taxon>
    </lineage>
</organism>